<sequence length="207" mass="21992">MLAAAALTRRWWMTVLAAAAQRGDGASRRLVRKKMLAAMEEGGIATLGSVIFLSVVSRRQGWRRRLRDLVSRMEKMKMMVVVARSVVSRRGHGSGCPVTERRGGKVVAARVLLEKVEDDAHGLGLSGGGGRGKHGGDARGGGEDGCGAIIGGEDGGDGTSEAKDDDGGGGSRNRGKDDDGGGDEDEYDKFFIIFLRFFTFDTSISPF</sequence>
<evidence type="ECO:0000313" key="3">
    <source>
        <dbReference type="Proteomes" id="UP000053144"/>
    </source>
</evidence>
<feature type="region of interest" description="Disordered" evidence="1">
    <location>
        <begin position="123"/>
        <end position="183"/>
    </location>
</feature>
<gene>
    <name evidence="2" type="ORF">LR48_Vigan04g095700</name>
</gene>
<organism evidence="2 3">
    <name type="scientific">Phaseolus angularis</name>
    <name type="common">Azuki bean</name>
    <name type="synonym">Vigna angularis</name>
    <dbReference type="NCBI Taxonomy" id="3914"/>
    <lineage>
        <taxon>Eukaryota</taxon>
        <taxon>Viridiplantae</taxon>
        <taxon>Streptophyta</taxon>
        <taxon>Embryophyta</taxon>
        <taxon>Tracheophyta</taxon>
        <taxon>Spermatophyta</taxon>
        <taxon>Magnoliopsida</taxon>
        <taxon>eudicotyledons</taxon>
        <taxon>Gunneridae</taxon>
        <taxon>Pentapetalae</taxon>
        <taxon>rosids</taxon>
        <taxon>fabids</taxon>
        <taxon>Fabales</taxon>
        <taxon>Fabaceae</taxon>
        <taxon>Papilionoideae</taxon>
        <taxon>50 kb inversion clade</taxon>
        <taxon>NPAAA clade</taxon>
        <taxon>indigoferoid/millettioid clade</taxon>
        <taxon>Phaseoleae</taxon>
        <taxon>Vigna</taxon>
    </lineage>
</organism>
<evidence type="ECO:0000313" key="2">
    <source>
        <dbReference type="EMBL" id="KOM40759.1"/>
    </source>
</evidence>
<feature type="compositionally biased region" description="Gly residues" evidence="1">
    <location>
        <begin position="143"/>
        <end position="153"/>
    </location>
</feature>
<dbReference type="Gramene" id="KOM40759">
    <property type="protein sequence ID" value="KOM40759"/>
    <property type="gene ID" value="LR48_Vigan04g095700"/>
</dbReference>
<dbReference type="AlphaFoldDB" id="A0A0L9UDZ3"/>
<accession>A0A0L9UDZ3</accession>
<evidence type="ECO:0000256" key="1">
    <source>
        <dbReference type="SAM" id="MobiDB-lite"/>
    </source>
</evidence>
<reference evidence="3" key="1">
    <citation type="journal article" date="2015" name="Proc. Natl. Acad. Sci. U.S.A.">
        <title>Genome sequencing of adzuki bean (Vigna angularis) provides insight into high starch and low fat accumulation and domestication.</title>
        <authorList>
            <person name="Yang K."/>
            <person name="Tian Z."/>
            <person name="Chen C."/>
            <person name="Luo L."/>
            <person name="Zhao B."/>
            <person name="Wang Z."/>
            <person name="Yu L."/>
            <person name="Li Y."/>
            <person name="Sun Y."/>
            <person name="Li W."/>
            <person name="Chen Y."/>
            <person name="Li Y."/>
            <person name="Zhang Y."/>
            <person name="Ai D."/>
            <person name="Zhao J."/>
            <person name="Shang C."/>
            <person name="Ma Y."/>
            <person name="Wu B."/>
            <person name="Wang M."/>
            <person name="Gao L."/>
            <person name="Sun D."/>
            <person name="Zhang P."/>
            <person name="Guo F."/>
            <person name="Wang W."/>
            <person name="Li Y."/>
            <person name="Wang J."/>
            <person name="Varshney R.K."/>
            <person name="Wang J."/>
            <person name="Ling H.Q."/>
            <person name="Wan P."/>
        </authorList>
    </citation>
    <scope>NUCLEOTIDE SEQUENCE</scope>
    <source>
        <strain evidence="3">cv. Jingnong 6</strain>
    </source>
</reference>
<dbReference type="EMBL" id="CM003374">
    <property type="protein sequence ID" value="KOM40759.1"/>
    <property type="molecule type" value="Genomic_DNA"/>
</dbReference>
<proteinExistence type="predicted"/>
<dbReference type="Proteomes" id="UP000053144">
    <property type="component" value="Chromosome 4"/>
</dbReference>
<name>A0A0L9UDZ3_PHAAN</name>
<protein>
    <submittedName>
        <fullName evidence="2">Uncharacterized protein</fullName>
    </submittedName>
</protein>